<feature type="modified residue" description="4-aspartylphosphate" evidence="7">
    <location>
        <position position="1169"/>
    </location>
</feature>
<evidence type="ECO:0000313" key="11">
    <source>
        <dbReference type="EMBL" id="NEU70805.1"/>
    </source>
</evidence>
<dbReference type="PROSITE" id="PS00041">
    <property type="entry name" value="HTH_ARAC_FAMILY_1"/>
    <property type="match status" value="1"/>
</dbReference>
<dbReference type="InterPro" id="IPR001789">
    <property type="entry name" value="Sig_transdc_resp-reg_receiver"/>
</dbReference>
<feature type="domain" description="Histidine kinase" evidence="9">
    <location>
        <begin position="855"/>
        <end position="1088"/>
    </location>
</feature>
<evidence type="ECO:0000256" key="6">
    <source>
        <dbReference type="ARBA" id="ARBA00023163"/>
    </source>
</evidence>
<dbReference type="InterPro" id="IPR015943">
    <property type="entry name" value="WD40/YVTN_repeat-like_dom_sf"/>
</dbReference>
<accession>A0A6M0ISZ0</accession>
<dbReference type="InterPro" id="IPR036890">
    <property type="entry name" value="HATPase_C_sf"/>
</dbReference>
<name>A0A6M0ISZ0_9BACT</name>
<dbReference type="Gene3D" id="3.30.565.10">
    <property type="entry name" value="Histidine kinase-like ATPase, C-terminal domain"/>
    <property type="match status" value="1"/>
</dbReference>
<dbReference type="SUPFAM" id="SSF46689">
    <property type="entry name" value="Homeodomain-like"/>
    <property type="match status" value="1"/>
</dbReference>
<keyword evidence="3 7" id="KW-0597">Phosphoprotein</keyword>
<dbReference type="CDD" id="cd00082">
    <property type="entry name" value="HisKA"/>
    <property type="match status" value="1"/>
</dbReference>
<dbReference type="InterPro" id="IPR036097">
    <property type="entry name" value="HisK_dim/P_sf"/>
</dbReference>
<dbReference type="Gene3D" id="2.60.40.10">
    <property type="entry name" value="Immunoglobulins"/>
    <property type="match status" value="1"/>
</dbReference>
<dbReference type="InterPro" id="IPR011006">
    <property type="entry name" value="CheY-like_superfamily"/>
</dbReference>
<evidence type="ECO:0000256" key="7">
    <source>
        <dbReference type="PROSITE-ProRule" id="PRU00169"/>
    </source>
</evidence>
<keyword evidence="4" id="KW-0805">Transcription regulation</keyword>
<dbReference type="PROSITE" id="PS50109">
    <property type="entry name" value="HIS_KIN"/>
    <property type="match status" value="1"/>
</dbReference>
<dbReference type="PROSITE" id="PS50110">
    <property type="entry name" value="RESPONSE_REGULATORY"/>
    <property type="match status" value="1"/>
</dbReference>
<sequence>MGQRTSRSGLMTLALYLGWLTALLATQSLGAQSLSLPKPELITARQGLPQAFVPAILQDKRGFIWMATRDGLCRYDGYSFRVFQPAADGRPSLSSPGLTNLTSAPDGYIWIQNDQFGLDGFDPVRETFTNLSRQPAYRQVFGQDTLLTIYPDTHRRLWLIFRRGGLARYDRDTHRFVRYPHRAGQSTSPSSNTITSVLEDSRGQLWLATPHGLDRFEPSTDGFSHVAYPTAIKTPVQQLYRRANGELWLCSDRQLARWNPATGETHVYPLAWVNQLASWTHQLTTDSQGTEYINLGRQLFRYTDAQGLQPLHIPDGATQYVSLFIDRSDVLWLGTDLAGVHKINLRAPAFQNRPYQRSFVQDWLTDYAHLPASRLPTGLAHTSPYNFRVTTDAEGQLWFAVGGTPLYRLNPATHQLTTVAGPATLRDYRLERPTLLATDPAGMVWVVHPDWTGYYDTRQNRWVRFAHPFQTSIRSAMLQAVVDRRAVWIATASTGLYRVDRRSGQVRHYQRQSRDSTSLSSDNLYWLNADPLDTNRLWIGTFGGGLCQFDKRTGRSVRFTTRQGLPNNVVYAAVPDRWGSVWLATNQGLGQLNRATGRIRVYRQEDGLGADEFNRFHAVSMPGIALRDSNVVGPTPGSAAVRGPAFRGPAFRRNGISDERIVLGNISGLVGFDPRTIRPDTFQPEVQLSDILVNNRSLLDSLPAAIPFDSLHQLTLPHDQNFITIRFAAMQYNRLGQAVYRYRLAGLSPGWVVTQRPEAIFTALAPGCYRLTIQAANTAGQWSRHVRSLSITIDPPWWRSGWAYLVYALVGIGLLAGFSRYRSRQQQAQQDQRDRQREAEQLRVVDELKTRFFANITHEFRTPLTLILSPLETLIADLRQTRYGERLSLVERNARQLLGLINQLMELARLDARMMQVTPVRGRPDEVVAGLVQTFAQVAEARSVQLIYRPQEMGLFWFDADKLERIVINLLANALKFTPSGSVTVTLSPITTGTDSPVPGLQLSVADTGIGIAADQLPHLFKRFYQVGSPDDGGALGCAQPRARDYQPGSGIGLALVKELIDVQGGQIRVDSQPGRGTTVYVELPYPPVTDSLPEPLLTPQATPPVGESGGFTPQETEPAMILLVEDNDDLAQFIGQSLPPHYQLHRANDGLDGLEQARRLMPDLIISDVMMPRLDGYALCQRLKSDMTTDHIPLLLLTAKVSLESRMQGLAMGADEYLAKPFHLPELLLRINNLLATRRRLRERLQHQLTAPVPDPAALVHLPFVETLQRLLDQHLAEAGFGVDQLAAGADLSRMQLHRKLKSLTGLTTTEFMRTYRLQQALPLLARGLSVSQAAYAVGFENPSYFGQCFRELFGYPPSDYGTTLTERA</sequence>
<dbReference type="RefSeq" id="WP_164044118.1">
    <property type="nucleotide sequence ID" value="NZ_JAAGNZ010000009.1"/>
</dbReference>
<evidence type="ECO:0000259" key="10">
    <source>
        <dbReference type="PROSITE" id="PS50110"/>
    </source>
</evidence>
<dbReference type="CDD" id="cd17574">
    <property type="entry name" value="REC_OmpR"/>
    <property type="match status" value="1"/>
</dbReference>
<comment type="caution">
    <text evidence="11">The sequence shown here is derived from an EMBL/GenBank/DDBJ whole genome shotgun (WGS) entry which is preliminary data.</text>
</comment>
<evidence type="ECO:0000256" key="4">
    <source>
        <dbReference type="ARBA" id="ARBA00023015"/>
    </source>
</evidence>
<dbReference type="SMART" id="SM00388">
    <property type="entry name" value="HisKA"/>
    <property type="match status" value="1"/>
</dbReference>
<dbReference type="InterPro" id="IPR003661">
    <property type="entry name" value="HisK_dim/P_dom"/>
</dbReference>
<dbReference type="GO" id="GO:0043565">
    <property type="term" value="F:sequence-specific DNA binding"/>
    <property type="evidence" value="ECO:0007669"/>
    <property type="project" value="InterPro"/>
</dbReference>
<feature type="domain" description="HTH araC/xylS-type" evidence="8">
    <location>
        <begin position="1267"/>
        <end position="1365"/>
    </location>
</feature>
<dbReference type="InterPro" id="IPR005467">
    <property type="entry name" value="His_kinase_dom"/>
</dbReference>
<evidence type="ECO:0000256" key="2">
    <source>
        <dbReference type="ARBA" id="ARBA00012438"/>
    </source>
</evidence>
<dbReference type="SUPFAM" id="SSF55874">
    <property type="entry name" value="ATPase domain of HSP90 chaperone/DNA topoisomerase II/histidine kinase"/>
    <property type="match status" value="1"/>
</dbReference>
<dbReference type="SMART" id="SM00448">
    <property type="entry name" value="REC"/>
    <property type="match status" value="1"/>
</dbReference>
<comment type="catalytic activity">
    <reaction evidence="1">
        <text>ATP + protein L-histidine = ADP + protein N-phospho-L-histidine.</text>
        <dbReference type="EC" id="2.7.13.3"/>
    </reaction>
</comment>
<dbReference type="SMART" id="SM00387">
    <property type="entry name" value="HATPase_c"/>
    <property type="match status" value="1"/>
</dbReference>
<dbReference type="InterPro" id="IPR018060">
    <property type="entry name" value="HTH_AraC"/>
</dbReference>
<dbReference type="PANTHER" id="PTHR43547:SF2">
    <property type="entry name" value="HYBRID SIGNAL TRANSDUCTION HISTIDINE KINASE C"/>
    <property type="match status" value="1"/>
</dbReference>
<dbReference type="InterPro" id="IPR004358">
    <property type="entry name" value="Sig_transdc_His_kin-like_C"/>
</dbReference>
<dbReference type="PRINTS" id="PR00344">
    <property type="entry name" value="BCTRLSENSOR"/>
</dbReference>
<dbReference type="Gene3D" id="2.130.10.10">
    <property type="entry name" value="YVTN repeat-like/Quinoprotein amine dehydrogenase"/>
    <property type="match status" value="2"/>
</dbReference>
<dbReference type="Pfam" id="PF12833">
    <property type="entry name" value="HTH_18"/>
    <property type="match status" value="1"/>
</dbReference>
<dbReference type="EMBL" id="JAAGNZ010000009">
    <property type="protein sequence ID" value="NEU70805.1"/>
    <property type="molecule type" value="Genomic_DNA"/>
</dbReference>
<evidence type="ECO:0000313" key="12">
    <source>
        <dbReference type="Proteomes" id="UP000477386"/>
    </source>
</evidence>
<evidence type="ECO:0000256" key="3">
    <source>
        <dbReference type="ARBA" id="ARBA00022553"/>
    </source>
</evidence>
<keyword evidence="5" id="KW-0238">DNA-binding</keyword>
<dbReference type="Pfam" id="PF02518">
    <property type="entry name" value="HATPase_c"/>
    <property type="match status" value="1"/>
</dbReference>
<dbReference type="InterPro" id="IPR011123">
    <property type="entry name" value="Y_Y_Y"/>
</dbReference>
<dbReference type="Proteomes" id="UP000477386">
    <property type="component" value="Unassembled WGS sequence"/>
</dbReference>
<evidence type="ECO:0000256" key="5">
    <source>
        <dbReference type="ARBA" id="ARBA00023125"/>
    </source>
</evidence>
<dbReference type="Gene3D" id="1.10.10.60">
    <property type="entry name" value="Homeodomain-like"/>
    <property type="match status" value="1"/>
</dbReference>
<keyword evidence="12" id="KW-1185">Reference proteome</keyword>
<organism evidence="11 12">
    <name type="scientific">Spirosoma agri</name>
    <dbReference type="NCBI Taxonomy" id="1987381"/>
    <lineage>
        <taxon>Bacteria</taxon>
        <taxon>Pseudomonadati</taxon>
        <taxon>Bacteroidota</taxon>
        <taxon>Cytophagia</taxon>
        <taxon>Cytophagales</taxon>
        <taxon>Cytophagaceae</taxon>
        <taxon>Spirosoma</taxon>
    </lineage>
</organism>
<dbReference type="PROSITE" id="PS01124">
    <property type="entry name" value="HTH_ARAC_FAMILY_2"/>
    <property type="match status" value="1"/>
</dbReference>
<dbReference type="Pfam" id="PF00072">
    <property type="entry name" value="Response_reg"/>
    <property type="match status" value="1"/>
</dbReference>
<dbReference type="InterPro" id="IPR003594">
    <property type="entry name" value="HATPase_dom"/>
</dbReference>
<evidence type="ECO:0000259" key="8">
    <source>
        <dbReference type="PROSITE" id="PS01124"/>
    </source>
</evidence>
<evidence type="ECO:0000259" key="9">
    <source>
        <dbReference type="PROSITE" id="PS50109"/>
    </source>
</evidence>
<dbReference type="Pfam" id="PF00512">
    <property type="entry name" value="HisKA"/>
    <property type="match status" value="1"/>
</dbReference>
<proteinExistence type="predicted"/>
<reference evidence="11 12" key="1">
    <citation type="submission" date="2020-02" db="EMBL/GenBank/DDBJ databases">
        <title>Draft genome sequence of two Spirosoma agri KCTC 52727 and Spirosoma terrae KCTC 52035.</title>
        <authorList>
            <person name="Rojas J."/>
            <person name="Ambika Manirajan B."/>
            <person name="Ratering S."/>
            <person name="Suarez C."/>
            <person name="Schnell S."/>
        </authorList>
    </citation>
    <scope>NUCLEOTIDE SEQUENCE [LARGE SCALE GENOMIC DNA]</scope>
    <source>
        <strain evidence="11 12">KCTC 52727</strain>
    </source>
</reference>
<dbReference type="GO" id="GO:0000155">
    <property type="term" value="F:phosphorelay sensor kinase activity"/>
    <property type="evidence" value="ECO:0007669"/>
    <property type="project" value="InterPro"/>
</dbReference>
<dbReference type="SUPFAM" id="SSF52172">
    <property type="entry name" value="CheY-like"/>
    <property type="match status" value="1"/>
</dbReference>
<dbReference type="EC" id="2.7.13.3" evidence="2"/>
<protein>
    <recommendedName>
        <fullName evidence="2">histidine kinase</fullName>
        <ecNumber evidence="2">2.7.13.3</ecNumber>
    </recommendedName>
</protein>
<dbReference type="InterPro" id="IPR009057">
    <property type="entry name" value="Homeodomain-like_sf"/>
</dbReference>
<dbReference type="InterPro" id="IPR013783">
    <property type="entry name" value="Ig-like_fold"/>
</dbReference>
<dbReference type="SMART" id="SM00342">
    <property type="entry name" value="HTH_ARAC"/>
    <property type="match status" value="1"/>
</dbReference>
<dbReference type="Pfam" id="PF07495">
    <property type="entry name" value="Y_Y_Y"/>
    <property type="match status" value="1"/>
</dbReference>
<dbReference type="Gene3D" id="3.40.50.2300">
    <property type="match status" value="1"/>
</dbReference>
<dbReference type="CDD" id="cd16922">
    <property type="entry name" value="HATPase_EvgS-ArcB-TorS-like"/>
    <property type="match status" value="1"/>
</dbReference>
<dbReference type="InterPro" id="IPR011110">
    <property type="entry name" value="Reg_prop"/>
</dbReference>
<dbReference type="PANTHER" id="PTHR43547">
    <property type="entry name" value="TWO-COMPONENT HISTIDINE KINASE"/>
    <property type="match status" value="1"/>
</dbReference>
<dbReference type="SUPFAM" id="SSF63829">
    <property type="entry name" value="Calcium-dependent phosphotriesterase"/>
    <property type="match status" value="2"/>
</dbReference>
<keyword evidence="6" id="KW-0804">Transcription</keyword>
<dbReference type="Pfam" id="PF07494">
    <property type="entry name" value="Reg_prop"/>
    <property type="match status" value="3"/>
</dbReference>
<feature type="domain" description="Response regulatory" evidence="10">
    <location>
        <begin position="1121"/>
        <end position="1236"/>
    </location>
</feature>
<dbReference type="Gene3D" id="1.10.287.130">
    <property type="match status" value="1"/>
</dbReference>
<evidence type="ECO:0000256" key="1">
    <source>
        <dbReference type="ARBA" id="ARBA00000085"/>
    </source>
</evidence>
<gene>
    <name evidence="11" type="ORF">GK091_28330</name>
</gene>
<dbReference type="SUPFAM" id="SSF47384">
    <property type="entry name" value="Homodimeric domain of signal transducing histidine kinase"/>
    <property type="match status" value="1"/>
</dbReference>
<dbReference type="GO" id="GO:0003700">
    <property type="term" value="F:DNA-binding transcription factor activity"/>
    <property type="evidence" value="ECO:0007669"/>
    <property type="project" value="InterPro"/>
</dbReference>
<dbReference type="InterPro" id="IPR018062">
    <property type="entry name" value="HTH_AraC-typ_CS"/>
</dbReference>